<reference evidence="1" key="2">
    <citation type="journal article" date="2015" name="ISME J.">
        <title>A new class of marine Euryarchaeota group II from the Mediterranean deep chlorophyll maximum.</title>
        <authorList>
            <person name="Martin-Cuadrado A.B."/>
            <person name="Garcia-Heredia I."/>
            <person name="Molto A.G."/>
            <person name="Lopez-Ubeda R."/>
            <person name="Kimes N."/>
            <person name="Lopez-Garcia P."/>
            <person name="Moreira D."/>
            <person name="Rodriguez-Valera F."/>
        </authorList>
    </citation>
    <scope>NUCLEOTIDE SEQUENCE</scope>
</reference>
<dbReference type="AlphaFoldDB" id="A0A1B1TEP2"/>
<protein>
    <recommendedName>
        <fullName evidence="2">GTPase</fullName>
    </recommendedName>
</protein>
<evidence type="ECO:0000313" key="1">
    <source>
        <dbReference type="EMBL" id="ANV80734.1"/>
    </source>
</evidence>
<name>A0A1B1TEP2_9ARCH</name>
<dbReference type="EMBL" id="KP211904">
    <property type="protein sequence ID" value="ANV80734.1"/>
    <property type="molecule type" value="Genomic_DNA"/>
</dbReference>
<evidence type="ECO:0008006" key="2">
    <source>
        <dbReference type="Google" id="ProtNLM"/>
    </source>
</evidence>
<reference evidence="1" key="1">
    <citation type="submission" date="2014-11" db="EMBL/GenBank/DDBJ databases">
        <authorList>
            <person name="Zhu J."/>
            <person name="Qi W."/>
            <person name="Song R."/>
        </authorList>
    </citation>
    <scope>NUCLEOTIDE SEQUENCE</scope>
</reference>
<organism evidence="1">
    <name type="scientific">uncultured Poseidoniia archaeon</name>
    <dbReference type="NCBI Taxonomy" id="1697135"/>
    <lineage>
        <taxon>Archaea</taxon>
        <taxon>Methanobacteriati</taxon>
        <taxon>Thermoplasmatota</taxon>
        <taxon>Candidatus Poseidoniia</taxon>
        <taxon>environmental samples</taxon>
    </lineage>
</organism>
<sequence>MSQVINKLYGIYHADGGLVGELAYIFGKYTGNVHCSLCDITHNKITMKKEWKLFSKEFPIPFELLHLNERSESLISESDNHTPCVLAQTENKTFILLSPEELENCDKSVNKFKTILQNKLKLYSDS</sequence>
<accession>A0A1B1TEP2</accession>
<proteinExistence type="predicted"/>